<protein>
    <submittedName>
        <fullName evidence="1">Uncharacterized protein</fullName>
    </submittedName>
</protein>
<organism evidence="1 2">
    <name type="scientific">Jiella endophytica</name>
    <dbReference type="NCBI Taxonomy" id="2558362"/>
    <lineage>
        <taxon>Bacteria</taxon>
        <taxon>Pseudomonadati</taxon>
        <taxon>Pseudomonadota</taxon>
        <taxon>Alphaproteobacteria</taxon>
        <taxon>Hyphomicrobiales</taxon>
        <taxon>Aurantimonadaceae</taxon>
        <taxon>Jiella</taxon>
    </lineage>
</organism>
<dbReference type="Proteomes" id="UP000298179">
    <property type="component" value="Unassembled WGS sequence"/>
</dbReference>
<dbReference type="AlphaFoldDB" id="A0A4Y8REQ4"/>
<keyword evidence="2" id="KW-1185">Reference proteome</keyword>
<sequence>MPHLTLEATTLRTGCTWPVEVEGHSGPQLFCDAPVSLARRESGQRCWCDTHAALGRGEWTGRSA</sequence>
<dbReference type="RefSeq" id="WP_134763271.1">
    <property type="nucleotide sequence ID" value="NZ_SOZD01000005.1"/>
</dbReference>
<comment type="caution">
    <text evidence="1">The sequence shown here is derived from an EMBL/GenBank/DDBJ whole genome shotgun (WGS) entry which is preliminary data.</text>
</comment>
<evidence type="ECO:0000313" key="2">
    <source>
        <dbReference type="Proteomes" id="UP000298179"/>
    </source>
</evidence>
<name>A0A4Y8REQ4_9HYPH</name>
<proteinExistence type="predicted"/>
<accession>A0A4Y8REQ4</accession>
<dbReference type="EMBL" id="SOZD01000005">
    <property type="protein sequence ID" value="TFF20796.1"/>
    <property type="molecule type" value="Genomic_DNA"/>
</dbReference>
<evidence type="ECO:0000313" key="1">
    <source>
        <dbReference type="EMBL" id="TFF20796.1"/>
    </source>
</evidence>
<reference evidence="1 2" key="1">
    <citation type="submission" date="2019-03" db="EMBL/GenBank/DDBJ databases">
        <title>Jiella endophytica sp. nov., a novel endophytic bacterium isolated from root of Ficus microcarpa Linn. f.</title>
        <authorList>
            <person name="Tuo L."/>
        </authorList>
    </citation>
    <scope>NUCLEOTIDE SEQUENCE [LARGE SCALE GENOMIC DNA]</scope>
    <source>
        <strain evidence="1 2">CBS5Q-3</strain>
    </source>
</reference>
<gene>
    <name evidence="1" type="ORF">E3C22_18070</name>
</gene>